<evidence type="ECO:0000256" key="4">
    <source>
        <dbReference type="ARBA" id="ARBA00023176"/>
    </source>
</evidence>
<accession>A0A7S2RJR1</accession>
<evidence type="ECO:0000256" key="2">
    <source>
        <dbReference type="ARBA" id="ARBA00005263"/>
    </source>
</evidence>
<dbReference type="PANTHER" id="PTHR10639:SF7">
    <property type="entry name" value="CLATHRIN LIGHT CHAIN"/>
    <property type="match status" value="1"/>
</dbReference>
<dbReference type="PANTHER" id="PTHR10639">
    <property type="entry name" value="CLATHRIN LIGHT CHAIN"/>
    <property type="match status" value="1"/>
</dbReference>
<feature type="region of interest" description="Disordered" evidence="7">
    <location>
        <begin position="133"/>
        <end position="175"/>
    </location>
</feature>
<feature type="region of interest" description="Disordered" evidence="7">
    <location>
        <begin position="86"/>
        <end position="115"/>
    </location>
</feature>
<dbReference type="Pfam" id="PF01086">
    <property type="entry name" value="Clathrin_lg_ch"/>
    <property type="match status" value="1"/>
</dbReference>
<evidence type="ECO:0000256" key="1">
    <source>
        <dbReference type="ARBA" id="ARBA00004180"/>
    </source>
</evidence>
<comment type="similarity">
    <text evidence="2 6">Belongs to the clathrin light chain family.</text>
</comment>
<organism evidence="8">
    <name type="scientific">Eucampia antarctica</name>
    <dbReference type="NCBI Taxonomy" id="49252"/>
    <lineage>
        <taxon>Eukaryota</taxon>
        <taxon>Sar</taxon>
        <taxon>Stramenopiles</taxon>
        <taxon>Ochrophyta</taxon>
        <taxon>Bacillariophyta</taxon>
        <taxon>Mediophyceae</taxon>
        <taxon>Biddulphiophycidae</taxon>
        <taxon>Hemiaulales</taxon>
        <taxon>Hemiaulaceae</taxon>
        <taxon>Eucampia</taxon>
    </lineage>
</organism>
<evidence type="ECO:0000256" key="3">
    <source>
        <dbReference type="ARBA" id="ARBA00023136"/>
    </source>
</evidence>
<dbReference type="GO" id="GO:0005198">
    <property type="term" value="F:structural molecule activity"/>
    <property type="evidence" value="ECO:0007669"/>
    <property type="project" value="InterPro"/>
</dbReference>
<comment type="function">
    <text evidence="6">Clathrin is the major protein of the polyhedral coat of coated pits and vesicles.</text>
</comment>
<sequence>MADEQSSAFFAPMEDDPAMVSEEPILMAPAPDMADFAAPPTIDAGYVGEIDAAAEETAVQWTEDNGAILLGDAPMETPIEEQIFGTTDPFETPSEAPLMTEDNLPEPEAAEPDETTPMAKWNQEWTVTLRERKDAENAAKGEHVEAAQAELERFQTEREVKRETKMTNNRSDEQEKLEAIEADLENDNSWQRVVKMVELNHDAAEGSLDVSRMKDVMIFLKNEPSRAIALA</sequence>
<dbReference type="GO" id="GO:0032050">
    <property type="term" value="F:clathrin heavy chain binding"/>
    <property type="evidence" value="ECO:0007669"/>
    <property type="project" value="TreeGrafter"/>
</dbReference>
<protein>
    <recommendedName>
        <fullName evidence="6">Clathrin light chain</fullName>
    </recommendedName>
</protein>
<dbReference type="GO" id="GO:0030132">
    <property type="term" value="C:clathrin coat of coated pit"/>
    <property type="evidence" value="ECO:0007669"/>
    <property type="project" value="InterPro"/>
</dbReference>
<proteinExistence type="inferred from homology"/>
<gene>
    <name evidence="8" type="ORF">EANT1437_LOCUS7492</name>
</gene>
<keyword evidence="3 6" id="KW-0472">Membrane</keyword>
<comment type="subcellular location">
    <subcellularLocation>
        <location evidence="1 6">Cytoplasmic vesicle membrane</location>
        <topology evidence="1 6">Peripheral membrane protein</topology>
        <orientation evidence="1 6">Cytoplasmic side</orientation>
    </subcellularLocation>
    <subcellularLocation>
        <location evidence="6">Membrane</location>
        <location evidence="6">Coated pit</location>
        <topology evidence="6">Peripheral membrane protein</topology>
        <orientation evidence="6">Cytoplasmic side</orientation>
    </subcellularLocation>
    <text evidence="6">Cytoplasmic face of coated pits and vesicles.</text>
</comment>
<dbReference type="GO" id="GO:0072583">
    <property type="term" value="P:clathrin-dependent endocytosis"/>
    <property type="evidence" value="ECO:0007669"/>
    <property type="project" value="TreeGrafter"/>
</dbReference>
<dbReference type="GO" id="GO:0006886">
    <property type="term" value="P:intracellular protein transport"/>
    <property type="evidence" value="ECO:0007669"/>
    <property type="project" value="InterPro"/>
</dbReference>
<reference evidence="8" key="1">
    <citation type="submission" date="2021-01" db="EMBL/GenBank/DDBJ databases">
        <authorList>
            <person name="Corre E."/>
            <person name="Pelletier E."/>
            <person name="Niang G."/>
            <person name="Scheremetjew M."/>
            <person name="Finn R."/>
            <person name="Kale V."/>
            <person name="Holt S."/>
            <person name="Cochrane G."/>
            <person name="Meng A."/>
            <person name="Brown T."/>
            <person name="Cohen L."/>
        </authorList>
    </citation>
    <scope>NUCLEOTIDE SEQUENCE</scope>
    <source>
        <strain evidence="8">CCMP1452</strain>
    </source>
</reference>
<name>A0A7S2RJR1_9STRA</name>
<evidence type="ECO:0000256" key="6">
    <source>
        <dbReference type="RuleBase" id="RU363137"/>
    </source>
</evidence>
<evidence type="ECO:0000313" key="8">
    <source>
        <dbReference type="EMBL" id="CAD9673105.1"/>
    </source>
</evidence>
<keyword evidence="4 6" id="KW-0168">Coated pit</keyword>
<dbReference type="InterPro" id="IPR000996">
    <property type="entry name" value="Clathrin_L-chain"/>
</dbReference>
<keyword evidence="5 6" id="KW-0968">Cytoplasmic vesicle</keyword>
<evidence type="ECO:0000256" key="5">
    <source>
        <dbReference type="ARBA" id="ARBA00023329"/>
    </source>
</evidence>
<evidence type="ECO:0000256" key="7">
    <source>
        <dbReference type="SAM" id="MobiDB-lite"/>
    </source>
</evidence>
<feature type="compositionally biased region" description="Acidic residues" evidence="7">
    <location>
        <begin position="103"/>
        <end position="114"/>
    </location>
</feature>
<dbReference type="AlphaFoldDB" id="A0A7S2RJR1"/>
<dbReference type="EMBL" id="HBHI01014641">
    <property type="protein sequence ID" value="CAD9673105.1"/>
    <property type="molecule type" value="Transcribed_RNA"/>
</dbReference>
<dbReference type="GO" id="GO:0030130">
    <property type="term" value="C:clathrin coat of trans-Golgi network vesicle"/>
    <property type="evidence" value="ECO:0007669"/>
    <property type="project" value="InterPro"/>
</dbReference>